<evidence type="ECO:0000313" key="1">
    <source>
        <dbReference type="EMBL" id="KAH0916051.1"/>
    </source>
</evidence>
<keyword evidence="2" id="KW-1185">Reference proteome</keyword>
<reference evidence="1 2" key="1">
    <citation type="submission" date="2021-05" db="EMBL/GenBank/DDBJ databases">
        <title>Genome Assembly of Synthetic Allotetraploid Brassica napus Reveals Homoeologous Exchanges between Subgenomes.</title>
        <authorList>
            <person name="Davis J.T."/>
        </authorList>
    </citation>
    <scope>NUCLEOTIDE SEQUENCE [LARGE SCALE GENOMIC DNA]</scope>
    <source>
        <strain evidence="2">cv. Da-Ae</strain>
        <tissue evidence="1">Seedling</tissue>
    </source>
</reference>
<dbReference type="PANTHER" id="PTHR34937:SF1">
    <property type="entry name" value="PARAMYOSIN"/>
    <property type="match status" value="1"/>
</dbReference>
<comment type="caution">
    <text evidence="1">The sequence shown here is derived from an EMBL/GenBank/DDBJ whole genome shotgun (WGS) entry which is preliminary data.</text>
</comment>
<evidence type="ECO:0000313" key="2">
    <source>
        <dbReference type="Proteomes" id="UP000824890"/>
    </source>
</evidence>
<proteinExistence type="predicted"/>
<protein>
    <submittedName>
        <fullName evidence="1">Uncharacterized protein</fullName>
    </submittedName>
</protein>
<gene>
    <name evidence="1" type="ORF">HID58_030497</name>
</gene>
<organism evidence="1 2">
    <name type="scientific">Brassica napus</name>
    <name type="common">Rape</name>
    <dbReference type="NCBI Taxonomy" id="3708"/>
    <lineage>
        <taxon>Eukaryota</taxon>
        <taxon>Viridiplantae</taxon>
        <taxon>Streptophyta</taxon>
        <taxon>Embryophyta</taxon>
        <taxon>Tracheophyta</taxon>
        <taxon>Spermatophyta</taxon>
        <taxon>Magnoliopsida</taxon>
        <taxon>eudicotyledons</taxon>
        <taxon>Gunneridae</taxon>
        <taxon>Pentapetalae</taxon>
        <taxon>rosids</taxon>
        <taxon>malvids</taxon>
        <taxon>Brassicales</taxon>
        <taxon>Brassicaceae</taxon>
        <taxon>Brassiceae</taxon>
        <taxon>Brassica</taxon>
    </lineage>
</organism>
<dbReference type="PANTHER" id="PTHR34937">
    <property type="entry name" value="OS08G0559800 PROTEIN"/>
    <property type="match status" value="1"/>
</dbReference>
<dbReference type="Proteomes" id="UP000824890">
    <property type="component" value="Unassembled WGS sequence"/>
</dbReference>
<name>A0ABQ8CG44_BRANA</name>
<sequence>MQELNRKVEELETHRDMNSSNSARYVCWPWQLLGIDFVGGRRVDSVQQQQSSNEMELAEPLL</sequence>
<accession>A0ABQ8CG44</accession>
<dbReference type="EMBL" id="JAGKQM010000008">
    <property type="protein sequence ID" value="KAH0916051.1"/>
    <property type="molecule type" value="Genomic_DNA"/>
</dbReference>
<dbReference type="InterPro" id="IPR040300">
    <property type="entry name" value="At3g49055-like"/>
</dbReference>